<dbReference type="PANTHER" id="PTHR30483">
    <property type="entry name" value="LEUCINE-SPECIFIC-BINDING PROTEIN"/>
    <property type="match status" value="1"/>
</dbReference>
<dbReference type="InterPro" id="IPR028082">
    <property type="entry name" value="Peripla_BP_I"/>
</dbReference>
<dbReference type="InterPro" id="IPR000792">
    <property type="entry name" value="Tscrpt_reg_LuxR_C"/>
</dbReference>
<dbReference type="Pfam" id="PF00196">
    <property type="entry name" value="GerE"/>
    <property type="match status" value="1"/>
</dbReference>
<gene>
    <name evidence="4" type="ORF">JD276_07215</name>
</gene>
<dbReference type="RefSeq" id="WP_200114972.1">
    <property type="nucleotide sequence ID" value="NZ_JAEHOH010000009.1"/>
</dbReference>
<dbReference type="InterPro" id="IPR051010">
    <property type="entry name" value="BCAA_transport"/>
</dbReference>
<dbReference type="InterPro" id="IPR016032">
    <property type="entry name" value="Sig_transdc_resp-reg_C-effctor"/>
</dbReference>
<dbReference type="PRINTS" id="PR00038">
    <property type="entry name" value="HTHLUXR"/>
</dbReference>
<sequence length="574" mass="62950">MLQAVVERTISAATPVDSLPKHVPPEIWGYAKAFLQIRRPALRFIWRDESQWVDVQLTLEHAPGERRPGTERVFVRLRPSEMPRGLTVRELDVLTLVALGHTNGGVAERLGTSARTVSTQIERLLEKLAQSSRGGLAALAVDLGLLRLPLPGGPPESTGLGVAELELAYRRRLGIDYRPIREDFAARVPIRVGILSPGTSVSDGAQVLGGALLAIDEINRHGGIGGRSIEAVAVEVDMFDWASVSAGLGMLFEADVDAIVTSYVSAEQPEALDLIAEYGKPFLHTATFEADVQRAEREPWKYGTVFQTCASENHYAPGMLRLLGQLERLGAWTPPSRVIVPLELPTASMHLATPALRESAAAQGWEVAEPILTPPGVTDWDGVVARLARLRPAAILFASYLEQEFAAFQRAFLRHPFPALVYGIYAPSNPAFIEALGPAADGVLWSTTTGTYDDEFGGRFREQYRAKYREDPGWSIGGALYDQVRMLAAAWSSVDPDDVDDVVKHLRRWPYRGVNGVYYFGETGQSPKLYPDTTNDAALSQAHQIYQIQDGEHVLLSPAPFGRISDFRSPAWLS</sequence>
<evidence type="ECO:0000313" key="5">
    <source>
        <dbReference type="Proteomes" id="UP000608530"/>
    </source>
</evidence>
<dbReference type="CDD" id="cd06268">
    <property type="entry name" value="PBP1_ABC_transporter_LIVBP-like"/>
    <property type="match status" value="1"/>
</dbReference>
<keyword evidence="5" id="KW-1185">Reference proteome</keyword>
<organism evidence="4 5">
    <name type="scientific">Leucobacter chromiisoli</name>
    <dbReference type="NCBI Taxonomy" id="2796471"/>
    <lineage>
        <taxon>Bacteria</taxon>
        <taxon>Bacillati</taxon>
        <taxon>Actinomycetota</taxon>
        <taxon>Actinomycetes</taxon>
        <taxon>Micrococcales</taxon>
        <taxon>Microbacteriaceae</taxon>
        <taxon>Leucobacter</taxon>
    </lineage>
</organism>
<evidence type="ECO:0000259" key="3">
    <source>
        <dbReference type="PROSITE" id="PS50043"/>
    </source>
</evidence>
<dbReference type="AlphaFoldDB" id="A0A934Q948"/>
<evidence type="ECO:0000256" key="2">
    <source>
        <dbReference type="ARBA" id="ARBA00022729"/>
    </source>
</evidence>
<comment type="similarity">
    <text evidence="1">Belongs to the leucine-binding protein family.</text>
</comment>
<dbReference type="CDD" id="cd06170">
    <property type="entry name" value="LuxR_C_like"/>
    <property type="match status" value="1"/>
</dbReference>
<evidence type="ECO:0000256" key="1">
    <source>
        <dbReference type="ARBA" id="ARBA00010062"/>
    </source>
</evidence>
<protein>
    <submittedName>
        <fullName evidence="4">ABC transporter substrate-binding protein</fullName>
    </submittedName>
</protein>
<reference evidence="4" key="1">
    <citation type="submission" date="2020-12" db="EMBL/GenBank/DDBJ databases">
        <title>Leucobacter sp. CAS1, isolated from Chromium sludge.</title>
        <authorList>
            <person name="Xu Z."/>
        </authorList>
    </citation>
    <scope>NUCLEOTIDE SEQUENCE</scope>
    <source>
        <strain evidence="4">CSA1</strain>
    </source>
</reference>
<feature type="domain" description="HTH luxR-type" evidence="3">
    <location>
        <begin position="79"/>
        <end position="144"/>
    </location>
</feature>
<comment type="caution">
    <text evidence="4">The sequence shown here is derived from an EMBL/GenBank/DDBJ whole genome shotgun (WGS) entry which is preliminary data.</text>
</comment>
<keyword evidence="2" id="KW-0732">Signal</keyword>
<dbReference type="GO" id="GO:0003677">
    <property type="term" value="F:DNA binding"/>
    <property type="evidence" value="ECO:0007669"/>
    <property type="project" value="InterPro"/>
</dbReference>
<dbReference type="InterPro" id="IPR028081">
    <property type="entry name" value="Leu-bd"/>
</dbReference>
<dbReference type="GO" id="GO:0006355">
    <property type="term" value="P:regulation of DNA-templated transcription"/>
    <property type="evidence" value="ECO:0007669"/>
    <property type="project" value="InterPro"/>
</dbReference>
<dbReference type="Proteomes" id="UP000608530">
    <property type="component" value="Unassembled WGS sequence"/>
</dbReference>
<dbReference type="EMBL" id="JAEHOH010000009">
    <property type="protein sequence ID" value="MBK0418822.1"/>
    <property type="molecule type" value="Genomic_DNA"/>
</dbReference>
<dbReference type="PANTHER" id="PTHR30483:SF6">
    <property type="entry name" value="PERIPLASMIC BINDING PROTEIN OF ABC TRANSPORTER FOR NATURAL AMINO ACIDS"/>
    <property type="match status" value="1"/>
</dbReference>
<dbReference type="SUPFAM" id="SSF46894">
    <property type="entry name" value="C-terminal effector domain of the bipartite response regulators"/>
    <property type="match status" value="1"/>
</dbReference>
<name>A0A934Q948_9MICO</name>
<dbReference type="Gene3D" id="1.10.10.10">
    <property type="entry name" value="Winged helix-like DNA-binding domain superfamily/Winged helix DNA-binding domain"/>
    <property type="match status" value="1"/>
</dbReference>
<evidence type="ECO:0000313" key="4">
    <source>
        <dbReference type="EMBL" id="MBK0418822.1"/>
    </source>
</evidence>
<dbReference type="SMART" id="SM00421">
    <property type="entry name" value="HTH_LUXR"/>
    <property type="match status" value="1"/>
</dbReference>
<proteinExistence type="inferred from homology"/>
<dbReference type="InterPro" id="IPR036388">
    <property type="entry name" value="WH-like_DNA-bd_sf"/>
</dbReference>
<dbReference type="Gene3D" id="3.40.50.2300">
    <property type="match status" value="2"/>
</dbReference>
<dbReference type="Pfam" id="PF13458">
    <property type="entry name" value="Peripla_BP_6"/>
    <property type="match status" value="1"/>
</dbReference>
<dbReference type="PROSITE" id="PS50043">
    <property type="entry name" value="HTH_LUXR_2"/>
    <property type="match status" value="1"/>
</dbReference>
<dbReference type="SUPFAM" id="SSF53822">
    <property type="entry name" value="Periplasmic binding protein-like I"/>
    <property type="match status" value="1"/>
</dbReference>
<accession>A0A934Q948</accession>